<keyword evidence="2" id="KW-1185">Reference proteome</keyword>
<dbReference type="InterPro" id="IPR027417">
    <property type="entry name" value="P-loop_NTPase"/>
</dbReference>
<dbReference type="SUPFAM" id="SSF52540">
    <property type="entry name" value="P-loop containing nucleoside triphosphate hydrolases"/>
    <property type="match status" value="1"/>
</dbReference>
<proteinExistence type="predicted"/>
<organism evidence="1 2">
    <name type="scientific">Amycolatopsis pithecellobii</name>
    <dbReference type="NCBI Taxonomy" id="664692"/>
    <lineage>
        <taxon>Bacteria</taxon>
        <taxon>Bacillati</taxon>
        <taxon>Actinomycetota</taxon>
        <taxon>Actinomycetes</taxon>
        <taxon>Pseudonocardiales</taxon>
        <taxon>Pseudonocardiaceae</taxon>
        <taxon>Amycolatopsis</taxon>
    </lineage>
</organism>
<protein>
    <submittedName>
        <fullName evidence="1">Uncharacterized protein</fullName>
    </submittedName>
</protein>
<evidence type="ECO:0000313" key="1">
    <source>
        <dbReference type="EMBL" id="MTD56425.1"/>
    </source>
</evidence>
<comment type="caution">
    <text evidence="1">The sequence shown here is derived from an EMBL/GenBank/DDBJ whole genome shotgun (WGS) entry which is preliminary data.</text>
</comment>
<dbReference type="OrthoDB" id="5167319at2"/>
<dbReference type="AlphaFoldDB" id="A0A6N7YTQ9"/>
<dbReference type="Gene3D" id="3.40.50.300">
    <property type="entry name" value="P-loop containing nucleotide triphosphate hydrolases"/>
    <property type="match status" value="1"/>
</dbReference>
<name>A0A6N7YTQ9_9PSEU</name>
<sequence length="529" mass="58475">MPDTLSVHEQMFVGRVAELVTFRQALAGGPAAPVMLYLHGRAGIGKTALMHRFADEAAAEGYAIVRVGGQDVAACRTAFETAARAAFDKDRVLLLVDGFEHCQGLETWLRTSFLPRLPEGTLIVVAGRRPPGRQWRSDPGWSFPVLRTIALGELPRPVAARLLDAHGVPAELQPGVLAAAGGNPLALTLAAELAVRDHGWQPGEDIAYTFLMALFHDAPSRSHGSALGLFAHARTVTVDLVRAAFPDEDADALYDWLRDLPFVRSDRRGLYSPELVRHALRRDTDGGAGAHQEMHRRALRHLVDNVRSGHEPAAMSEVTQYIRSMGDMAPRYVSHSGDHRLYEDTYRPEDHSALVGMARCAEGEETARLVAYWLARQPQNVTVYRDYDSGRPSAFMVRLSFATEDPGELEADPVVAAAWAHCRAADGLGEDEHFGVVRFLIDPSAPRRPSDAMDMMLQHCLTAVMREPGLARSYSTWSDPDYWAAMLEFADCHPVPGGEHVFDGRRHVLYAHDWRLVPLPRWVDGLPME</sequence>
<dbReference type="EMBL" id="WMBA01000034">
    <property type="protein sequence ID" value="MTD56425.1"/>
    <property type="molecule type" value="Genomic_DNA"/>
</dbReference>
<dbReference type="Proteomes" id="UP000440096">
    <property type="component" value="Unassembled WGS sequence"/>
</dbReference>
<gene>
    <name evidence="1" type="ORF">GKO32_20960</name>
</gene>
<reference evidence="1 2" key="1">
    <citation type="submission" date="2019-11" db="EMBL/GenBank/DDBJ databases">
        <title>Draft genome of Amycolatopsis RM579.</title>
        <authorList>
            <person name="Duangmal K."/>
            <person name="Mingma R."/>
        </authorList>
    </citation>
    <scope>NUCLEOTIDE SEQUENCE [LARGE SCALE GENOMIC DNA]</scope>
    <source>
        <strain evidence="1 2">RM579</strain>
    </source>
</reference>
<evidence type="ECO:0000313" key="2">
    <source>
        <dbReference type="Proteomes" id="UP000440096"/>
    </source>
</evidence>
<accession>A0A6N7YTQ9</accession>
<dbReference type="RefSeq" id="WP_154758586.1">
    <property type="nucleotide sequence ID" value="NZ_WMBA01000034.1"/>
</dbReference>